<dbReference type="AlphaFoldDB" id="A0A0F7IEH2"/>
<keyword evidence="1" id="KW-0645">Protease</keyword>
<dbReference type="GeneID" id="24804189"/>
<dbReference type="GO" id="GO:0006508">
    <property type="term" value="P:proteolysis"/>
    <property type="evidence" value="ECO:0007669"/>
    <property type="project" value="UniProtKB-KW"/>
</dbReference>
<dbReference type="NCBIfam" id="TIGR03698">
    <property type="entry name" value="clan_AA_DTGF"/>
    <property type="match status" value="1"/>
</dbReference>
<dbReference type="EMBL" id="CP011267">
    <property type="protein sequence ID" value="AKG91092.1"/>
    <property type="molecule type" value="Genomic_DNA"/>
</dbReference>
<protein>
    <submittedName>
        <fullName evidence="1">Clan AA aspartic protease, AF_0612 family</fullName>
    </submittedName>
</protein>
<dbReference type="Proteomes" id="UP000034723">
    <property type="component" value="Chromosome"/>
</dbReference>
<evidence type="ECO:0000313" key="2">
    <source>
        <dbReference type="Proteomes" id="UP000034723"/>
    </source>
</evidence>
<dbReference type="InterPro" id="IPR022274">
    <property type="entry name" value="Peptidase_asp_AF0612"/>
</dbReference>
<keyword evidence="1" id="KW-0378">Hydrolase</keyword>
<dbReference type="HOGENOM" id="CLU_1943753_0_0_2"/>
<dbReference type="GO" id="GO:0008233">
    <property type="term" value="F:peptidase activity"/>
    <property type="evidence" value="ECO:0007669"/>
    <property type="project" value="UniProtKB-KW"/>
</dbReference>
<dbReference type="STRING" id="113653.GAH_01621"/>
<sequence length="128" mass="14274">MEIVDGTPLIEIRIENPLLSTSFPEDGSVLALIDTGFEGFAIVPEEVFRNARFSELKLIERNLLMPDKRLIKSVGAFGRIIVTSLNTYRDGFIETSENVEEVVLGAEFLRGFRITLDYCAASVSIDQC</sequence>
<gene>
    <name evidence="1" type="ORF">GAH_01621</name>
</gene>
<keyword evidence="2" id="KW-1185">Reference proteome</keyword>
<reference evidence="1 2" key="1">
    <citation type="submission" date="2015-04" db="EMBL/GenBank/DDBJ databases">
        <title>The complete genome sequence of the hyperthermophilic, obligate iron-reducing archaeon Geoglobus ahangari strain 234T.</title>
        <authorList>
            <person name="Manzella M.P."/>
            <person name="Holmes D.E."/>
            <person name="Rocheleau J.M."/>
            <person name="Chung A."/>
            <person name="Reguera G."/>
            <person name="Kashefi K."/>
        </authorList>
    </citation>
    <scope>NUCLEOTIDE SEQUENCE [LARGE SCALE GENOMIC DNA]</scope>
    <source>
        <strain evidence="1 2">234</strain>
    </source>
</reference>
<evidence type="ECO:0000313" key="1">
    <source>
        <dbReference type="EMBL" id="AKG91092.1"/>
    </source>
</evidence>
<dbReference type="InParanoid" id="A0A0F7IEH2"/>
<name>A0A0F7IEH2_9EURY</name>
<accession>A0A0F7IEH2</accession>
<organism evidence="1 2">
    <name type="scientific">Geoglobus ahangari</name>
    <dbReference type="NCBI Taxonomy" id="113653"/>
    <lineage>
        <taxon>Archaea</taxon>
        <taxon>Methanobacteriati</taxon>
        <taxon>Methanobacteriota</taxon>
        <taxon>Archaeoglobi</taxon>
        <taxon>Archaeoglobales</taxon>
        <taxon>Archaeoglobaceae</taxon>
        <taxon>Geoglobus</taxon>
    </lineage>
</organism>
<proteinExistence type="predicted"/>
<dbReference type="RefSeq" id="WP_048095990.1">
    <property type="nucleotide sequence ID" value="NZ_CP011267.1"/>
</dbReference>
<dbReference type="OrthoDB" id="51284at2157"/>
<dbReference type="KEGG" id="gah:GAH_01621"/>